<keyword evidence="2" id="KW-1185">Reference proteome</keyword>
<dbReference type="AlphaFoldDB" id="A0A4Y7SBP2"/>
<evidence type="ECO:0000313" key="2">
    <source>
        <dbReference type="Proteomes" id="UP000298030"/>
    </source>
</evidence>
<proteinExistence type="predicted"/>
<comment type="caution">
    <text evidence="1">The sequence shown here is derived from an EMBL/GenBank/DDBJ whole genome shotgun (WGS) entry which is preliminary data.</text>
</comment>
<dbReference type="EMBL" id="QPFP01000226">
    <property type="protein sequence ID" value="TEB18808.1"/>
    <property type="molecule type" value="Genomic_DNA"/>
</dbReference>
<feature type="non-terminal residue" evidence="1">
    <location>
        <position position="268"/>
    </location>
</feature>
<dbReference type="OrthoDB" id="3044499at2759"/>
<dbReference type="Gene3D" id="3.30.710.10">
    <property type="entry name" value="Potassium Channel Kv1.1, Chain A"/>
    <property type="match status" value="1"/>
</dbReference>
<sequence>PLKPRVRPERSKQFYYDDGAAVIIVSRVLYRLHPSILGKRSPILGTMFTLPQKGERSGTLLASAEGFDDDHPILLPYPHFTIQKFDHLLTYLFVGPSSYPMDDQFLLNILDLSHFLDIADGVEFVIQTFDARTEFNAVLKFRLAHKYRIMKWLEPALHEMLKWSGAVFTQQDAIDLGFHVFYEIISTKSKVEELWKGMAYNTPELVRGILCPVRRYEKCKAVWEDVWWSELGRHILHPGWSTAGQLVKEQLNETMIPGVCPGCQLATV</sequence>
<feature type="non-terminal residue" evidence="1">
    <location>
        <position position="1"/>
    </location>
</feature>
<organism evidence="1 2">
    <name type="scientific">Coprinellus micaceus</name>
    <name type="common">Glistening ink-cap mushroom</name>
    <name type="synonym">Coprinus micaceus</name>
    <dbReference type="NCBI Taxonomy" id="71717"/>
    <lineage>
        <taxon>Eukaryota</taxon>
        <taxon>Fungi</taxon>
        <taxon>Dikarya</taxon>
        <taxon>Basidiomycota</taxon>
        <taxon>Agaricomycotina</taxon>
        <taxon>Agaricomycetes</taxon>
        <taxon>Agaricomycetidae</taxon>
        <taxon>Agaricales</taxon>
        <taxon>Agaricineae</taxon>
        <taxon>Psathyrellaceae</taxon>
        <taxon>Coprinellus</taxon>
    </lineage>
</organism>
<dbReference type="InterPro" id="IPR011333">
    <property type="entry name" value="SKP1/BTB/POZ_sf"/>
</dbReference>
<protein>
    <recommendedName>
        <fullName evidence="3">BTB domain-containing protein</fullName>
    </recommendedName>
</protein>
<name>A0A4Y7SBP2_COPMI</name>
<reference evidence="1 2" key="1">
    <citation type="journal article" date="2019" name="Nat. Ecol. Evol.">
        <title>Megaphylogeny resolves global patterns of mushroom evolution.</title>
        <authorList>
            <person name="Varga T."/>
            <person name="Krizsan K."/>
            <person name="Foldi C."/>
            <person name="Dima B."/>
            <person name="Sanchez-Garcia M."/>
            <person name="Sanchez-Ramirez S."/>
            <person name="Szollosi G.J."/>
            <person name="Szarkandi J.G."/>
            <person name="Papp V."/>
            <person name="Albert L."/>
            <person name="Andreopoulos W."/>
            <person name="Angelini C."/>
            <person name="Antonin V."/>
            <person name="Barry K.W."/>
            <person name="Bougher N.L."/>
            <person name="Buchanan P."/>
            <person name="Buyck B."/>
            <person name="Bense V."/>
            <person name="Catcheside P."/>
            <person name="Chovatia M."/>
            <person name="Cooper J."/>
            <person name="Damon W."/>
            <person name="Desjardin D."/>
            <person name="Finy P."/>
            <person name="Geml J."/>
            <person name="Haridas S."/>
            <person name="Hughes K."/>
            <person name="Justo A."/>
            <person name="Karasinski D."/>
            <person name="Kautmanova I."/>
            <person name="Kiss B."/>
            <person name="Kocsube S."/>
            <person name="Kotiranta H."/>
            <person name="LaButti K.M."/>
            <person name="Lechner B.E."/>
            <person name="Liimatainen K."/>
            <person name="Lipzen A."/>
            <person name="Lukacs Z."/>
            <person name="Mihaltcheva S."/>
            <person name="Morgado L.N."/>
            <person name="Niskanen T."/>
            <person name="Noordeloos M.E."/>
            <person name="Ohm R.A."/>
            <person name="Ortiz-Santana B."/>
            <person name="Ovrebo C."/>
            <person name="Racz N."/>
            <person name="Riley R."/>
            <person name="Savchenko A."/>
            <person name="Shiryaev A."/>
            <person name="Soop K."/>
            <person name="Spirin V."/>
            <person name="Szebenyi C."/>
            <person name="Tomsovsky M."/>
            <person name="Tulloss R.E."/>
            <person name="Uehling J."/>
            <person name="Grigoriev I.V."/>
            <person name="Vagvolgyi C."/>
            <person name="Papp T."/>
            <person name="Martin F.M."/>
            <person name="Miettinen O."/>
            <person name="Hibbett D.S."/>
            <person name="Nagy L.G."/>
        </authorList>
    </citation>
    <scope>NUCLEOTIDE SEQUENCE [LARGE SCALE GENOMIC DNA]</scope>
    <source>
        <strain evidence="1 2">FP101781</strain>
    </source>
</reference>
<evidence type="ECO:0008006" key="3">
    <source>
        <dbReference type="Google" id="ProtNLM"/>
    </source>
</evidence>
<accession>A0A4Y7SBP2</accession>
<gene>
    <name evidence="1" type="ORF">FA13DRAFT_1568261</name>
</gene>
<evidence type="ECO:0000313" key="1">
    <source>
        <dbReference type="EMBL" id="TEB18808.1"/>
    </source>
</evidence>
<dbReference type="STRING" id="71717.A0A4Y7SBP2"/>
<dbReference type="Proteomes" id="UP000298030">
    <property type="component" value="Unassembled WGS sequence"/>
</dbReference>